<dbReference type="STRING" id="1003232.J9DHK0"/>
<protein>
    <recommendedName>
        <fullName evidence="1">Replication factor C subunit 1</fullName>
    </recommendedName>
</protein>
<dbReference type="SUPFAM" id="SSF52540">
    <property type="entry name" value="P-loop containing nucleoside triphosphate hydrolases"/>
    <property type="match status" value="1"/>
</dbReference>
<keyword evidence="7" id="KW-1185">Reference proteome</keyword>
<proteinExistence type="predicted"/>
<keyword evidence="4" id="KW-0067">ATP-binding</keyword>
<dbReference type="FunCoup" id="J9DHK0">
    <property type="interactions" value="217"/>
</dbReference>
<dbReference type="InterPro" id="IPR047854">
    <property type="entry name" value="RFC_lid"/>
</dbReference>
<dbReference type="InterPro" id="IPR003593">
    <property type="entry name" value="AAA+_ATPase"/>
</dbReference>
<dbReference type="Pfam" id="PF21960">
    <property type="entry name" value="RCF1-5-like_lid"/>
    <property type="match status" value="1"/>
</dbReference>
<dbReference type="Pfam" id="PF00533">
    <property type="entry name" value="BRCT"/>
    <property type="match status" value="1"/>
</dbReference>
<name>J9DHK0_EDHAE</name>
<keyword evidence="2" id="KW-0235">DNA replication</keyword>
<evidence type="ECO:0000313" key="6">
    <source>
        <dbReference type="EMBL" id="EJW02070.1"/>
    </source>
</evidence>
<dbReference type="HOGENOM" id="CLU_003574_8_0_1"/>
<dbReference type="Gene3D" id="3.40.50.10190">
    <property type="entry name" value="BRCT domain"/>
    <property type="match status" value="1"/>
</dbReference>
<dbReference type="SUPFAM" id="SSF52113">
    <property type="entry name" value="BRCT domain"/>
    <property type="match status" value="1"/>
</dbReference>
<dbReference type="InterPro" id="IPR008921">
    <property type="entry name" value="DNA_pol3_clamp-load_cplx_C"/>
</dbReference>
<dbReference type="PIRSF" id="PIRSF036578">
    <property type="entry name" value="RFC1"/>
    <property type="match status" value="1"/>
</dbReference>
<dbReference type="GO" id="GO:0003689">
    <property type="term" value="F:DNA clamp loader activity"/>
    <property type="evidence" value="ECO:0007669"/>
    <property type="project" value="InterPro"/>
</dbReference>
<dbReference type="PANTHER" id="PTHR23389">
    <property type="entry name" value="CHROMOSOME TRANSMISSION FIDELITY FACTOR 18"/>
    <property type="match status" value="1"/>
</dbReference>
<dbReference type="GO" id="GO:0006271">
    <property type="term" value="P:DNA strand elongation involved in DNA replication"/>
    <property type="evidence" value="ECO:0007669"/>
    <property type="project" value="UniProtKB-ARBA"/>
</dbReference>
<sequence length="453" mass="51533">MTDPFHNMTFVFTGDMDMPREDAQQKVIMLGGRVTTAPSGKTTYLVIGANPGPKKLKVAKEHNIKVLNEKEFIEMVSKCEENFDDTTVVNVSKGPKIVSSANKTSESKTTAKVCKEDVEYNNEGHSSYMWCEKYRPQKIEDLVGNQTVIDQLKKYLTGKVNKQAALLSGNPGIGKTTSALVVCRDLGFEVVEFNASDVRNKGEISRQIKDRLNVYALSSSSIKKRVLIMDEIDGMTSDRGGLAELSNIIKKTSVPIICICNDRSNQKIRTLANYCVDLRFRKLDARQMVPRIKWILEKEGKNIRENMINEIVKNSNGDLRYCLNTLQNMCIRETLSHEQISLLTRKNTTKNVFEVVRELFTSGKISEKIDLYFEDYNFVPLMVYENYVHGDAKNIKLFHSAIESMSLSDIVDKRIHGTTQEWSLLPFKPFTAAFSRQKDLNTQKKLILHLCWV</sequence>
<dbReference type="AlphaFoldDB" id="J9DHK0"/>
<dbReference type="SMART" id="SM00292">
    <property type="entry name" value="BRCT"/>
    <property type="match status" value="1"/>
</dbReference>
<dbReference type="EMBL" id="AFBI03000092">
    <property type="protein sequence ID" value="EJW02070.1"/>
    <property type="molecule type" value="Genomic_DNA"/>
</dbReference>
<dbReference type="InterPro" id="IPR001357">
    <property type="entry name" value="BRCT_dom"/>
</dbReference>
<dbReference type="PANTHER" id="PTHR23389:SF6">
    <property type="entry name" value="REPLICATION FACTOR C SUBUNIT 1"/>
    <property type="match status" value="1"/>
</dbReference>
<dbReference type="InterPro" id="IPR027417">
    <property type="entry name" value="P-loop_NTPase"/>
</dbReference>
<dbReference type="GO" id="GO:0005663">
    <property type="term" value="C:DNA replication factor C complex"/>
    <property type="evidence" value="ECO:0007669"/>
    <property type="project" value="InterPro"/>
</dbReference>
<evidence type="ECO:0000256" key="3">
    <source>
        <dbReference type="ARBA" id="ARBA00022741"/>
    </source>
</evidence>
<dbReference type="CDD" id="cd00009">
    <property type="entry name" value="AAA"/>
    <property type="match status" value="1"/>
</dbReference>
<dbReference type="InterPro" id="IPR003959">
    <property type="entry name" value="ATPase_AAA_core"/>
</dbReference>
<dbReference type="SUPFAM" id="SSF48019">
    <property type="entry name" value="post-AAA+ oligomerization domain-like"/>
    <property type="match status" value="1"/>
</dbReference>
<comment type="caution">
    <text evidence="6">The sequence shown here is derived from an EMBL/GenBank/DDBJ whole genome shotgun (WGS) entry which is preliminary data.</text>
</comment>
<feature type="domain" description="BRCT" evidence="5">
    <location>
        <begin position="1"/>
        <end position="78"/>
    </location>
</feature>
<dbReference type="SMART" id="SM00382">
    <property type="entry name" value="AAA"/>
    <property type="match status" value="1"/>
</dbReference>
<dbReference type="GO" id="GO:0003677">
    <property type="term" value="F:DNA binding"/>
    <property type="evidence" value="ECO:0007669"/>
    <property type="project" value="InterPro"/>
</dbReference>
<evidence type="ECO:0000256" key="4">
    <source>
        <dbReference type="ARBA" id="ARBA00022840"/>
    </source>
</evidence>
<accession>J9DHK0</accession>
<dbReference type="Proteomes" id="UP000003163">
    <property type="component" value="Unassembled WGS sequence"/>
</dbReference>
<evidence type="ECO:0000256" key="2">
    <source>
        <dbReference type="ARBA" id="ARBA00022705"/>
    </source>
</evidence>
<gene>
    <name evidence="6" type="ORF">EDEG_03494</name>
</gene>
<dbReference type="GO" id="GO:0005524">
    <property type="term" value="F:ATP binding"/>
    <property type="evidence" value="ECO:0007669"/>
    <property type="project" value="UniProtKB-KW"/>
</dbReference>
<dbReference type="OMA" id="SKERWCD"/>
<dbReference type="Gene3D" id="3.40.50.300">
    <property type="entry name" value="P-loop containing nucleotide triphosphate hydrolases"/>
    <property type="match status" value="1"/>
</dbReference>
<dbReference type="OrthoDB" id="446168at2759"/>
<dbReference type="Gene3D" id="1.20.272.10">
    <property type="match status" value="1"/>
</dbReference>
<dbReference type="Pfam" id="PF00004">
    <property type="entry name" value="AAA"/>
    <property type="match status" value="1"/>
</dbReference>
<reference evidence="7" key="2">
    <citation type="submission" date="2015-07" db="EMBL/GenBank/DDBJ databases">
        <title>Contrasting host-pathogen interactions and genome evolution in two generalist and specialist microsporidian pathogens of mosquitoes.</title>
        <authorList>
            <consortium name="The Broad Institute Genomics Platform"/>
            <consortium name="The Broad Institute Genome Sequencing Center for Infectious Disease"/>
            <person name="Cuomo C.A."/>
            <person name="Sanscrainte N.D."/>
            <person name="Goldberg J.M."/>
            <person name="Heiman D."/>
            <person name="Young S."/>
            <person name="Zeng Q."/>
            <person name="Becnel J.J."/>
            <person name="Birren B.W."/>
        </authorList>
    </citation>
    <scope>NUCLEOTIDE SEQUENCE [LARGE SCALE GENOMIC DNA]</scope>
    <source>
        <strain evidence="7">USNM 41457</strain>
    </source>
</reference>
<dbReference type="GO" id="GO:0005634">
    <property type="term" value="C:nucleus"/>
    <property type="evidence" value="ECO:0007669"/>
    <property type="project" value="TreeGrafter"/>
</dbReference>
<dbReference type="InterPro" id="IPR012178">
    <property type="entry name" value="RFC1"/>
</dbReference>
<dbReference type="VEuPathDB" id="MicrosporidiaDB:EDEG_03494"/>
<evidence type="ECO:0000313" key="7">
    <source>
        <dbReference type="Proteomes" id="UP000003163"/>
    </source>
</evidence>
<evidence type="ECO:0000256" key="1">
    <source>
        <dbReference type="ARBA" id="ARBA00020401"/>
    </source>
</evidence>
<evidence type="ECO:0000259" key="5">
    <source>
        <dbReference type="PROSITE" id="PS50172"/>
    </source>
</evidence>
<dbReference type="PROSITE" id="PS50172">
    <property type="entry name" value="BRCT"/>
    <property type="match status" value="1"/>
</dbReference>
<dbReference type="GO" id="GO:0006281">
    <property type="term" value="P:DNA repair"/>
    <property type="evidence" value="ECO:0007669"/>
    <property type="project" value="InterPro"/>
</dbReference>
<reference evidence="6 7" key="1">
    <citation type="submission" date="2011-08" db="EMBL/GenBank/DDBJ databases">
        <authorList>
            <person name="Liu Z.J."/>
            <person name="Shi F.L."/>
            <person name="Lu J.Q."/>
            <person name="Li M."/>
            <person name="Wang Z.L."/>
        </authorList>
    </citation>
    <scope>NUCLEOTIDE SEQUENCE [LARGE SCALE GENOMIC DNA]</scope>
    <source>
        <strain evidence="6 7">USNM 41457</strain>
    </source>
</reference>
<dbReference type="InParanoid" id="J9DHK0"/>
<dbReference type="InterPro" id="IPR036420">
    <property type="entry name" value="BRCT_dom_sf"/>
</dbReference>
<dbReference type="CDD" id="cd17748">
    <property type="entry name" value="BRCT_DNA_ligase_like"/>
    <property type="match status" value="1"/>
</dbReference>
<dbReference type="CDD" id="cd18140">
    <property type="entry name" value="HLD_clamp_RFC"/>
    <property type="match status" value="1"/>
</dbReference>
<organism evidence="6 7">
    <name type="scientific">Edhazardia aedis (strain USNM 41457)</name>
    <name type="common">Microsporidian parasite</name>
    <dbReference type="NCBI Taxonomy" id="1003232"/>
    <lineage>
        <taxon>Eukaryota</taxon>
        <taxon>Fungi</taxon>
        <taxon>Fungi incertae sedis</taxon>
        <taxon>Microsporidia</taxon>
        <taxon>Edhazardia</taxon>
    </lineage>
</organism>
<dbReference type="Gene3D" id="1.10.8.60">
    <property type="match status" value="1"/>
</dbReference>
<keyword evidence="3" id="KW-0547">Nucleotide-binding</keyword>
<dbReference type="GO" id="GO:0016887">
    <property type="term" value="F:ATP hydrolysis activity"/>
    <property type="evidence" value="ECO:0007669"/>
    <property type="project" value="InterPro"/>
</dbReference>